<comment type="caution">
    <text evidence="9">The sequence shown here is derived from an EMBL/GenBank/DDBJ whole genome shotgun (WGS) entry which is preliminary data.</text>
</comment>
<evidence type="ECO:0000313" key="9">
    <source>
        <dbReference type="EMBL" id="PVD30380.1"/>
    </source>
</evidence>
<evidence type="ECO:0000259" key="8">
    <source>
        <dbReference type="PROSITE" id="PS52009"/>
    </source>
</evidence>
<evidence type="ECO:0000256" key="4">
    <source>
        <dbReference type="ARBA" id="ARBA00050933"/>
    </source>
</evidence>
<accession>A0A2T7PAD2</accession>
<dbReference type="InterPro" id="IPR051822">
    <property type="entry name" value="Glycosyl_Hydrolase_84"/>
</dbReference>
<dbReference type="Pfam" id="PF07555">
    <property type="entry name" value="NAGidase"/>
    <property type="match status" value="1"/>
</dbReference>
<evidence type="ECO:0000313" key="10">
    <source>
        <dbReference type="Proteomes" id="UP000245119"/>
    </source>
</evidence>
<evidence type="ECO:0000256" key="6">
    <source>
        <dbReference type="ARBA" id="ARBA00066938"/>
    </source>
</evidence>
<dbReference type="PANTHER" id="PTHR13170">
    <property type="entry name" value="O-GLCNACASE"/>
    <property type="match status" value="1"/>
</dbReference>
<dbReference type="SUPFAM" id="SSF55729">
    <property type="entry name" value="Acyl-CoA N-acyltransferases (Nat)"/>
    <property type="match status" value="1"/>
</dbReference>
<keyword evidence="1" id="KW-0378">Hydrolase</keyword>
<organism evidence="9 10">
    <name type="scientific">Pomacea canaliculata</name>
    <name type="common">Golden apple snail</name>
    <dbReference type="NCBI Taxonomy" id="400727"/>
    <lineage>
        <taxon>Eukaryota</taxon>
        <taxon>Metazoa</taxon>
        <taxon>Spiralia</taxon>
        <taxon>Lophotrochozoa</taxon>
        <taxon>Mollusca</taxon>
        <taxon>Gastropoda</taxon>
        <taxon>Caenogastropoda</taxon>
        <taxon>Architaenioglossa</taxon>
        <taxon>Ampullarioidea</taxon>
        <taxon>Ampullariidae</taxon>
        <taxon>Pomacea</taxon>
    </lineage>
</organism>
<dbReference type="GO" id="GO:0009100">
    <property type="term" value="P:glycoprotein metabolic process"/>
    <property type="evidence" value="ECO:0007669"/>
    <property type="project" value="TreeGrafter"/>
</dbReference>
<dbReference type="InterPro" id="IPR016181">
    <property type="entry name" value="Acyl_CoA_acyltransferase"/>
</dbReference>
<dbReference type="GO" id="GO:0016231">
    <property type="term" value="F:beta-N-acetylglucosaminidase activity"/>
    <property type="evidence" value="ECO:0007669"/>
    <property type="project" value="TreeGrafter"/>
</dbReference>
<evidence type="ECO:0000256" key="1">
    <source>
        <dbReference type="ARBA" id="ARBA00022801"/>
    </source>
</evidence>
<dbReference type="OrthoDB" id="9975416at2759"/>
<dbReference type="Gene3D" id="1.20.58.240">
    <property type="entry name" value="STAT, domain 1"/>
    <property type="match status" value="1"/>
</dbReference>
<comment type="catalytic activity">
    <reaction evidence="4">
        <text>3-O-(N-acetyl-beta-D-glucosaminyl)-L-seryl-[protein] + H2O = N-acetyl-D-glucosamine + L-seryl-[protein]</text>
        <dbReference type="Rhea" id="RHEA:48876"/>
        <dbReference type="Rhea" id="RHEA-COMP:9863"/>
        <dbReference type="Rhea" id="RHEA-COMP:12251"/>
        <dbReference type="ChEBI" id="CHEBI:15377"/>
        <dbReference type="ChEBI" id="CHEBI:29999"/>
        <dbReference type="ChEBI" id="CHEBI:90838"/>
        <dbReference type="ChEBI" id="CHEBI:506227"/>
        <dbReference type="EC" id="3.2.1.169"/>
    </reaction>
</comment>
<dbReference type="SUPFAM" id="SSF51445">
    <property type="entry name" value="(Trans)glycosidases"/>
    <property type="match status" value="1"/>
</dbReference>
<feature type="domain" description="GH84" evidence="8">
    <location>
        <begin position="15"/>
        <end position="290"/>
    </location>
</feature>
<comment type="catalytic activity">
    <reaction evidence="5">
        <text>3-O-(N-acetyl-beta-D-glucosaminyl)-L-threonyl-[protein] + H2O = L-threonyl-[protein] + N-acetyl-D-glucosamine</text>
        <dbReference type="Rhea" id="RHEA:48892"/>
        <dbReference type="Rhea" id="RHEA-COMP:11060"/>
        <dbReference type="Rhea" id="RHEA-COMP:12252"/>
        <dbReference type="ChEBI" id="CHEBI:15377"/>
        <dbReference type="ChEBI" id="CHEBI:30013"/>
        <dbReference type="ChEBI" id="CHEBI:90840"/>
        <dbReference type="ChEBI" id="CHEBI:506227"/>
        <dbReference type="EC" id="3.2.1.169"/>
    </reaction>
</comment>
<gene>
    <name evidence="9" type="ORF">C0Q70_09645</name>
</gene>
<dbReference type="Gene3D" id="3.20.20.80">
    <property type="entry name" value="Glycosidases"/>
    <property type="match status" value="1"/>
</dbReference>
<dbReference type="Gene3D" id="3.40.630.30">
    <property type="match status" value="1"/>
</dbReference>
<reference evidence="9 10" key="1">
    <citation type="submission" date="2018-04" db="EMBL/GenBank/DDBJ databases">
        <title>The genome of golden apple snail Pomacea canaliculata provides insight into stress tolerance and invasive adaptation.</title>
        <authorList>
            <person name="Liu C."/>
            <person name="Liu B."/>
            <person name="Ren Y."/>
            <person name="Zhang Y."/>
            <person name="Wang H."/>
            <person name="Li S."/>
            <person name="Jiang F."/>
            <person name="Yin L."/>
            <person name="Zhang G."/>
            <person name="Qian W."/>
            <person name="Fan W."/>
        </authorList>
    </citation>
    <scope>NUCLEOTIDE SEQUENCE [LARGE SCALE GENOMIC DNA]</scope>
    <source>
        <strain evidence="9">SZHN2017</strain>
        <tissue evidence="9">Muscle</tissue>
    </source>
</reference>
<protein>
    <recommendedName>
        <fullName evidence="6">protein O-GlcNAcase</fullName>
        <ecNumber evidence="6">3.2.1.169</ecNumber>
    </recommendedName>
    <alternativeName>
        <fullName evidence="3">Beta-N-acetylhexosaminidase</fullName>
    </alternativeName>
    <alternativeName>
        <fullName evidence="7">Beta-hexosaminidase</fullName>
    </alternativeName>
</protein>
<dbReference type="AlphaFoldDB" id="A0A2T7PAD2"/>
<keyword evidence="2" id="KW-0326">Glycosidase</keyword>
<dbReference type="GO" id="GO:0102571">
    <property type="term" value="F:[protein]-3-O-(N-acetyl-D-glucosaminyl)-L-serine/L-threonine O-N-acetyl-alpha-D-glucosaminase activity"/>
    <property type="evidence" value="ECO:0007669"/>
    <property type="project" value="UniProtKB-EC"/>
</dbReference>
<dbReference type="PANTHER" id="PTHR13170:SF16">
    <property type="entry name" value="PROTEIN O-GLCNACASE"/>
    <property type="match status" value="1"/>
</dbReference>
<dbReference type="InterPro" id="IPR011496">
    <property type="entry name" value="O-GlcNAcase_cat"/>
</dbReference>
<dbReference type="InterPro" id="IPR017853">
    <property type="entry name" value="GH"/>
</dbReference>
<evidence type="ECO:0000256" key="2">
    <source>
        <dbReference type="ARBA" id="ARBA00023295"/>
    </source>
</evidence>
<sequence>MTGTDSIQTKNTGDFTVGIVEGFYGMPWSAEQRKILFGWMQKMGLNTYMYAPKDDYKHRAHWRDLYSVEEADNLGNLIESAHEHGVTFVYAISPGLDISFSNSKDVMALKRKLEQVATFGCRAFALLFDDIEPELSEADRGVFSSFAFAQVSVANEVYEYLNQPKFLFCPTEYCASRAMPNVQSSMYLSTLGSKLLPGIDVMWTGCKVISKKITVQTLEEITRVLRRAPVIWDNIHANDYDPRRVYLGPYDGRSPDIIPYIRGVLSNPNCEFENNFVACHTLGQWSKSNLDGVKKDILNERLSPVAADIKLETESDLGSDDDITSHIGQPYKPRRALKLAIRDWLEEFKVTRHPPRRNVPLNLPLPFGVPPEVPSGMPSMAPPPPSLSTLSALSTPLCLPIANGLPPVSIPVPDIVKTCTITTPTTITPSTSLACSASGHMEILPLMVASSSITPCLDPASGILASPSNLIPLSQPVNALAQDCSPTELDNLSDSSTEMEAMECVPCSSNVTPTMASGASKADSVESLMQVEVCSNCDNNKPENSLPELVPDTVTIDDICLLVDFFYLPFEYGSKSIYVLNSLNWLIENLHQVKRNRRDTDEFKAWETQADDFEKVVVATDRLLKRLFYSSNKSLLCSLHTYLWDLKSTLSVCLAYVKWLSKWFSEGYKEAFVSGDMEPWVFRGGLQHELQRLLPLATAHDLFFIRPPDIIVPLTARFRLYRSEDEEQIYDICLKTCDDGMDGTDVFPENPRLIGDRLVGRFLALSPEFCFVVEDEQGVCGYALGARDAKEFLACSQSSWVQAMCEKYPKPLKDDLSPAEEVMISFHGKMLEVPDEVHKCYPSVMRLDVLAHRMCDPAVPRRLLACILCALKAVGSYGVHVELNPGDKYMADFYVKLGFVPITTNAQNLSEEVVYMGRPF</sequence>
<dbReference type="EMBL" id="PZQS01000005">
    <property type="protein sequence ID" value="PVD30380.1"/>
    <property type="molecule type" value="Genomic_DNA"/>
</dbReference>
<dbReference type="EC" id="3.2.1.169" evidence="6"/>
<evidence type="ECO:0000256" key="7">
    <source>
        <dbReference type="ARBA" id="ARBA00076634"/>
    </source>
</evidence>
<dbReference type="STRING" id="400727.A0A2T7PAD2"/>
<keyword evidence="10" id="KW-1185">Reference proteome</keyword>
<dbReference type="Proteomes" id="UP000245119">
    <property type="component" value="Linkage Group LG5"/>
</dbReference>
<evidence type="ECO:0000256" key="5">
    <source>
        <dbReference type="ARBA" id="ARBA00052136"/>
    </source>
</evidence>
<dbReference type="FunFam" id="3.20.20.80:FF:000009">
    <property type="entry name" value="O-GlcNAcase BT_4395"/>
    <property type="match status" value="1"/>
</dbReference>
<proteinExistence type="predicted"/>
<name>A0A2T7PAD2_POMCA</name>
<evidence type="ECO:0000256" key="3">
    <source>
        <dbReference type="ARBA" id="ARBA00030512"/>
    </source>
</evidence>
<dbReference type="PROSITE" id="PS52009">
    <property type="entry name" value="GH84"/>
    <property type="match status" value="1"/>
</dbReference>